<dbReference type="AlphaFoldDB" id="A0A183A2K5"/>
<dbReference type="FunFam" id="3.30.200.20:FF:000003">
    <property type="entry name" value="Non-specific serine/threonine protein kinase"/>
    <property type="match status" value="1"/>
</dbReference>
<dbReference type="WBParaSite" id="ECPE_0000119001-mRNA-1">
    <property type="protein sequence ID" value="ECPE_0000119001-mRNA-1"/>
    <property type="gene ID" value="ECPE_0000119001"/>
</dbReference>
<dbReference type="GO" id="GO:0005737">
    <property type="term" value="C:cytoplasm"/>
    <property type="evidence" value="ECO:0007669"/>
    <property type="project" value="TreeGrafter"/>
</dbReference>
<dbReference type="InterPro" id="IPR017441">
    <property type="entry name" value="Protein_kinase_ATP_BS"/>
</dbReference>
<evidence type="ECO:0000256" key="7">
    <source>
        <dbReference type="ARBA" id="ARBA00047899"/>
    </source>
</evidence>
<dbReference type="GO" id="GO:0004713">
    <property type="term" value="F:protein tyrosine kinase activity"/>
    <property type="evidence" value="ECO:0007669"/>
    <property type="project" value="InterPro"/>
</dbReference>
<dbReference type="InterPro" id="IPR020635">
    <property type="entry name" value="Tyr_kinase_cat_dom"/>
</dbReference>
<reference evidence="11" key="1">
    <citation type="submission" date="2016-06" db="UniProtKB">
        <authorList>
            <consortium name="WormBaseParasite"/>
        </authorList>
    </citation>
    <scope>IDENTIFICATION</scope>
</reference>
<keyword evidence="4 9" id="KW-0547">Nucleotide-binding</keyword>
<evidence type="ECO:0000256" key="3">
    <source>
        <dbReference type="ARBA" id="ARBA00022679"/>
    </source>
</evidence>
<dbReference type="PANTHER" id="PTHR24346:SF45">
    <property type="entry name" value="PROTEIN KINASE DOMAIN-CONTAINING PROTEIN"/>
    <property type="match status" value="1"/>
</dbReference>
<dbReference type="EC" id="2.7.11.1" evidence="1"/>
<protein>
    <recommendedName>
        <fullName evidence="1">non-specific serine/threonine protein kinase</fullName>
        <ecNumber evidence="1">2.7.11.1</ecNumber>
    </recommendedName>
</protein>
<comment type="catalytic activity">
    <reaction evidence="7">
        <text>L-threonyl-[protein] + ATP = O-phospho-L-threonyl-[protein] + ADP + H(+)</text>
        <dbReference type="Rhea" id="RHEA:46608"/>
        <dbReference type="Rhea" id="RHEA-COMP:11060"/>
        <dbReference type="Rhea" id="RHEA-COMP:11605"/>
        <dbReference type="ChEBI" id="CHEBI:15378"/>
        <dbReference type="ChEBI" id="CHEBI:30013"/>
        <dbReference type="ChEBI" id="CHEBI:30616"/>
        <dbReference type="ChEBI" id="CHEBI:61977"/>
        <dbReference type="ChEBI" id="CHEBI:456216"/>
        <dbReference type="EC" id="2.7.11.1"/>
    </reaction>
</comment>
<sequence>LFLHLNYPLVGFHSRVVNLRDDGIDSSNCSACLCSGQISPFYAPDNDTKSAGMYDLQHTIGWGHYAVVKLARHVFTVEKVAVKIIDKTKLEDIAQDHLFQEVVCMRLVQHPNVVRLYEVIDTPNKLGLSERLAKRYVRQIVTAIAYCHKLHVVHRDLRPENVVFFEKLGLVKLTDFGFSNRFTPGMHLDTTCGSLAYSTPEILLGDSYDAPKVDIWSLVVILYILVCGRLPFQETNDSKIRTKIMDCEYTIPYYLSSESKRAHLDDVLQANWIRIDDNDLPIQLFSVPLVSRECLSFEDHMEILSKMSEGQLATVDFGSKWVQSHCSYLFLAG</sequence>
<evidence type="ECO:0000256" key="6">
    <source>
        <dbReference type="ARBA" id="ARBA00022840"/>
    </source>
</evidence>
<evidence type="ECO:0000256" key="9">
    <source>
        <dbReference type="PROSITE-ProRule" id="PRU10141"/>
    </source>
</evidence>
<dbReference type="SMART" id="SM00219">
    <property type="entry name" value="TyrKc"/>
    <property type="match status" value="1"/>
</dbReference>
<accession>A0A183A2K5</accession>
<keyword evidence="2" id="KW-0723">Serine/threonine-protein kinase</keyword>
<evidence type="ECO:0000259" key="10">
    <source>
        <dbReference type="PROSITE" id="PS50011"/>
    </source>
</evidence>
<dbReference type="GO" id="GO:0004674">
    <property type="term" value="F:protein serine/threonine kinase activity"/>
    <property type="evidence" value="ECO:0007669"/>
    <property type="project" value="UniProtKB-KW"/>
</dbReference>
<dbReference type="Gene3D" id="1.10.510.10">
    <property type="entry name" value="Transferase(Phosphotransferase) domain 1"/>
    <property type="match status" value="1"/>
</dbReference>
<name>A0A183A2K5_9TREM</name>
<evidence type="ECO:0000313" key="11">
    <source>
        <dbReference type="WBParaSite" id="ECPE_0000119001-mRNA-1"/>
    </source>
</evidence>
<dbReference type="Pfam" id="PF00069">
    <property type="entry name" value="Pkinase"/>
    <property type="match status" value="2"/>
</dbReference>
<comment type="catalytic activity">
    <reaction evidence="8">
        <text>L-seryl-[protein] + ATP = O-phospho-L-seryl-[protein] + ADP + H(+)</text>
        <dbReference type="Rhea" id="RHEA:17989"/>
        <dbReference type="Rhea" id="RHEA-COMP:9863"/>
        <dbReference type="Rhea" id="RHEA-COMP:11604"/>
        <dbReference type="ChEBI" id="CHEBI:15378"/>
        <dbReference type="ChEBI" id="CHEBI:29999"/>
        <dbReference type="ChEBI" id="CHEBI:30616"/>
        <dbReference type="ChEBI" id="CHEBI:83421"/>
        <dbReference type="ChEBI" id="CHEBI:456216"/>
        <dbReference type="EC" id="2.7.11.1"/>
    </reaction>
</comment>
<keyword evidence="6 9" id="KW-0067">ATP-binding</keyword>
<organism evidence="11">
    <name type="scientific">Echinostoma caproni</name>
    <dbReference type="NCBI Taxonomy" id="27848"/>
    <lineage>
        <taxon>Eukaryota</taxon>
        <taxon>Metazoa</taxon>
        <taxon>Spiralia</taxon>
        <taxon>Lophotrochozoa</taxon>
        <taxon>Platyhelminthes</taxon>
        <taxon>Trematoda</taxon>
        <taxon>Digenea</taxon>
        <taxon>Plagiorchiida</taxon>
        <taxon>Echinostomata</taxon>
        <taxon>Echinostomatoidea</taxon>
        <taxon>Echinostomatidae</taxon>
        <taxon>Echinostoma</taxon>
    </lineage>
</organism>
<dbReference type="GO" id="GO:0005524">
    <property type="term" value="F:ATP binding"/>
    <property type="evidence" value="ECO:0007669"/>
    <property type="project" value="UniProtKB-UniRule"/>
</dbReference>
<proteinExistence type="predicted"/>
<dbReference type="SUPFAM" id="SSF56112">
    <property type="entry name" value="Protein kinase-like (PK-like)"/>
    <property type="match status" value="1"/>
</dbReference>
<dbReference type="InterPro" id="IPR011009">
    <property type="entry name" value="Kinase-like_dom_sf"/>
</dbReference>
<evidence type="ECO:0000256" key="1">
    <source>
        <dbReference type="ARBA" id="ARBA00012513"/>
    </source>
</evidence>
<evidence type="ECO:0000256" key="5">
    <source>
        <dbReference type="ARBA" id="ARBA00022777"/>
    </source>
</evidence>
<dbReference type="PANTHER" id="PTHR24346">
    <property type="entry name" value="MAP/MICROTUBULE AFFINITY-REGULATING KINASE"/>
    <property type="match status" value="1"/>
</dbReference>
<dbReference type="PROSITE" id="PS00107">
    <property type="entry name" value="PROTEIN_KINASE_ATP"/>
    <property type="match status" value="1"/>
</dbReference>
<feature type="binding site" evidence="9">
    <location>
        <position position="83"/>
    </location>
    <ligand>
        <name>ATP</name>
        <dbReference type="ChEBI" id="CHEBI:30616"/>
    </ligand>
</feature>
<dbReference type="InterPro" id="IPR008266">
    <property type="entry name" value="Tyr_kinase_AS"/>
</dbReference>
<dbReference type="GO" id="GO:0035556">
    <property type="term" value="P:intracellular signal transduction"/>
    <property type="evidence" value="ECO:0007669"/>
    <property type="project" value="TreeGrafter"/>
</dbReference>
<keyword evidence="5" id="KW-0418">Kinase</keyword>
<feature type="domain" description="Protein kinase" evidence="10">
    <location>
        <begin position="54"/>
        <end position="333"/>
    </location>
</feature>
<keyword evidence="3" id="KW-0808">Transferase</keyword>
<dbReference type="PROSITE" id="PS00109">
    <property type="entry name" value="PROTEIN_KINASE_TYR"/>
    <property type="match status" value="1"/>
</dbReference>
<evidence type="ECO:0000256" key="4">
    <source>
        <dbReference type="ARBA" id="ARBA00022741"/>
    </source>
</evidence>
<evidence type="ECO:0000256" key="2">
    <source>
        <dbReference type="ARBA" id="ARBA00022527"/>
    </source>
</evidence>
<dbReference type="PROSITE" id="PS50011">
    <property type="entry name" value="PROTEIN_KINASE_DOM"/>
    <property type="match status" value="1"/>
</dbReference>
<dbReference type="InterPro" id="IPR000719">
    <property type="entry name" value="Prot_kinase_dom"/>
</dbReference>
<evidence type="ECO:0000256" key="8">
    <source>
        <dbReference type="ARBA" id="ARBA00048679"/>
    </source>
</evidence>